<name>A0A4Y2ELJ7_ARAVE</name>
<sequence>MEGHSTQILALGKEGKGNSATKFSLSVAYCCIFWAEKTFIVHREFDALGVCRQTPSPHAPLGALKSVEVKYPAADVKLMLNLSAGLNAVFVMSTVQLRGLFPCPVVCVVSAGRLPMCP</sequence>
<proteinExistence type="predicted"/>
<evidence type="ECO:0000313" key="1">
    <source>
        <dbReference type="EMBL" id="GBM29741.1"/>
    </source>
</evidence>
<keyword evidence="2" id="KW-1185">Reference proteome</keyword>
<dbReference type="AlphaFoldDB" id="A0A4Y2ELJ7"/>
<comment type="caution">
    <text evidence="1">The sequence shown here is derived from an EMBL/GenBank/DDBJ whole genome shotgun (WGS) entry which is preliminary data.</text>
</comment>
<gene>
    <name evidence="1" type="ORF">AVEN_51584_1</name>
</gene>
<organism evidence="1 2">
    <name type="scientific">Araneus ventricosus</name>
    <name type="common">Orbweaver spider</name>
    <name type="synonym">Epeira ventricosa</name>
    <dbReference type="NCBI Taxonomy" id="182803"/>
    <lineage>
        <taxon>Eukaryota</taxon>
        <taxon>Metazoa</taxon>
        <taxon>Ecdysozoa</taxon>
        <taxon>Arthropoda</taxon>
        <taxon>Chelicerata</taxon>
        <taxon>Arachnida</taxon>
        <taxon>Araneae</taxon>
        <taxon>Araneomorphae</taxon>
        <taxon>Entelegynae</taxon>
        <taxon>Araneoidea</taxon>
        <taxon>Araneidae</taxon>
        <taxon>Araneus</taxon>
    </lineage>
</organism>
<protein>
    <submittedName>
        <fullName evidence="1">Uncharacterized protein</fullName>
    </submittedName>
</protein>
<dbReference type="Proteomes" id="UP000499080">
    <property type="component" value="Unassembled WGS sequence"/>
</dbReference>
<dbReference type="EMBL" id="BGPR01093119">
    <property type="protein sequence ID" value="GBM29741.1"/>
    <property type="molecule type" value="Genomic_DNA"/>
</dbReference>
<accession>A0A4Y2ELJ7</accession>
<reference evidence="1 2" key="1">
    <citation type="journal article" date="2019" name="Sci. Rep.">
        <title>Orb-weaving spider Araneus ventricosus genome elucidates the spidroin gene catalogue.</title>
        <authorList>
            <person name="Kono N."/>
            <person name="Nakamura H."/>
            <person name="Ohtoshi R."/>
            <person name="Moran D.A.P."/>
            <person name="Shinohara A."/>
            <person name="Yoshida Y."/>
            <person name="Fujiwara M."/>
            <person name="Mori M."/>
            <person name="Tomita M."/>
            <person name="Arakawa K."/>
        </authorList>
    </citation>
    <scope>NUCLEOTIDE SEQUENCE [LARGE SCALE GENOMIC DNA]</scope>
</reference>
<evidence type="ECO:0000313" key="2">
    <source>
        <dbReference type="Proteomes" id="UP000499080"/>
    </source>
</evidence>